<protein>
    <submittedName>
        <fullName evidence="1">Uncharacterized protein</fullName>
    </submittedName>
</protein>
<dbReference type="PANTHER" id="PTHR33112">
    <property type="entry name" value="DOMAIN PROTEIN, PUTATIVE-RELATED"/>
    <property type="match status" value="1"/>
</dbReference>
<dbReference type="Proteomes" id="UP000566819">
    <property type="component" value="Unassembled WGS sequence"/>
</dbReference>
<gene>
    <name evidence="1" type="ORF">G7Y89_g4605</name>
</gene>
<proteinExistence type="predicted"/>
<dbReference type="OrthoDB" id="5125733at2759"/>
<keyword evidence="2" id="KW-1185">Reference proteome</keyword>
<evidence type="ECO:0000313" key="2">
    <source>
        <dbReference type="Proteomes" id="UP000566819"/>
    </source>
</evidence>
<evidence type="ECO:0000313" key="1">
    <source>
        <dbReference type="EMBL" id="KAF4633522.1"/>
    </source>
</evidence>
<dbReference type="PANTHER" id="PTHR33112:SF16">
    <property type="entry name" value="HETEROKARYON INCOMPATIBILITY DOMAIN-CONTAINING PROTEIN"/>
    <property type="match status" value="1"/>
</dbReference>
<comment type="caution">
    <text evidence="1">The sequence shown here is derived from an EMBL/GenBank/DDBJ whole genome shotgun (WGS) entry which is preliminary data.</text>
</comment>
<name>A0A8H4W4J6_9HELO</name>
<reference evidence="1 2" key="1">
    <citation type="submission" date="2020-03" db="EMBL/GenBank/DDBJ databases">
        <title>Draft Genome Sequence of Cudoniella acicularis.</title>
        <authorList>
            <person name="Buettner E."/>
            <person name="Kellner H."/>
        </authorList>
    </citation>
    <scope>NUCLEOTIDE SEQUENCE [LARGE SCALE GENOMIC DNA]</scope>
    <source>
        <strain evidence="1 2">DSM 108380</strain>
    </source>
</reference>
<sequence>MMGYVYERSWLNIAASAAEDGRTGFFSGRITATNQGPVKVQINWPSHRSGKYLCVPFRFKTKISREEPLGQRSWVYQERQLSPRTLHFTKSQLYWECLEHDACEMLPFGLPKTPHAWGGQAWKSLSKESGSLQRVTYSRSPDSTLDAYGLWDKIFIAYTTGNLTYNSDKLVALSGVAQKLQPQIQTDYLVSL</sequence>
<organism evidence="1 2">
    <name type="scientific">Cudoniella acicularis</name>
    <dbReference type="NCBI Taxonomy" id="354080"/>
    <lineage>
        <taxon>Eukaryota</taxon>
        <taxon>Fungi</taxon>
        <taxon>Dikarya</taxon>
        <taxon>Ascomycota</taxon>
        <taxon>Pezizomycotina</taxon>
        <taxon>Leotiomycetes</taxon>
        <taxon>Helotiales</taxon>
        <taxon>Tricladiaceae</taxon>
        <taxon>Cudoniella</taxon>
    </lineage>
</organism>
<dbReference type="AlphaFoldDB" id="A0A8H4W4J6"/>
<dbReference type="EMBL" id="JAAMPI010000253">
    <property type="protein sequence ID" value="KAF4633522.1"/>
    <property type="molecule type" value="Genomic_DNA"/>
</dbReference>
<accession>A0A8H4W4J6</accession>